<accession>A0A1Z2XR08</accession>
<evidence type="ECO:0000313" key="1">
    <source>
        <dbReference type="EMBL" id="ASB40864.1"/>
    </source>
</evidence>
<dbReference type="Proteomes" id="UP000596035">
    <property type="component" value="Chromosome"/>
</dbReference>
<dbReference type="RefSeq" id="WP_066541392.1">
    <property type="nucleotide sequence ID" value="NZ_CP021422.1"/>
</dbReference>
<dbReference type="Proteomes" id="UP000196710">
    <property type="component" value="Chromosome"/>
</dbReference>
<reference evidence="3" key="2">
    <citation type="submission" date="2017-05" db="EMBL/GenBank/DDBJ databases">
        <title>Improved OligoMM genomes.</title>
        <authorList>
            <person name="Garzetti D."/>
        </authorList>
    </citation>
    <scope>NUCLEOTIDE SEQUENCE [LARGE SCALE GENOMIC DNA]</scope>
    <source>
        <strain evidence="3">KB18</strain>
    </source>
</reference>
<keyword evidence="3" id="KW-1185">Reference proteome</keyword>
<evidence type="ECO:0000313" key="2">
    <source>
        <dbReference type="EMBL" id="QQR30146.1"/>
    </source>
</evidence>
<reference evidence="1" key="1">
    <citation type="journal article" date="2017" name="Genome Announc.">
        <title>High-Quality Whole-Genome Sequences of the Oligo-Mouse-Microbiota Bacterial Community.</title>
        <authorList>
            <person name="Garzetti D."/>
            <person name="Brugiroux S."/>
            <person name="Bunk B."/>
            <person name="Pukall R."/>
            <person name="McCoy K.D."/>
            <person name="Macpherson A.J."/>
            <person name="Stecher B."/>
        </authorList>
    </citation>
    <scope>NUCLEOTIDE SEQUENCE</scope>
    <source>
        <strain evidence="1">KB18</strain>
    </source>
</reference>
<dbReference type="EMBL" id="CP065321">
    <property type="protein sequence ID" value="QQR30146.1"/>
    <property type="molecule type" value="Genomic_DNA"/>
</dbReference>
<dbReference type="Pfam" id="PF19553">
    <property type="entry name" value="DUF6076"/>
    <property type="match status" value="1"/>
</dbReference>
<dbReference type="AlphaFoldDB" id="A0A1Z2XR08"/>
<proteinExistence type="predicted"/>
<evidence type="ECO:0000313" key="4">
    <source>
        <dbReference type="Proteomes" id="UP000596035"/>
    </source>
</evidence>
<organism evidence="2 4">
    <name type="scientific">Acutalibacter muris</name>
    <dbReference type="NCBI Taxonomy" id="1796620"/>
    <lineage>
        <taxon>Bacteria</taxon>
        <taxon>Bacillati</taxon>
        <taxon>Bacillota</taxon>
        <taxon>Clostridia</taxon>
        <taxon>Eubacteriales</taxon>
        <taxon>Acutalibacteraceae</taxon>
        <taxon>Acutalibacter</taxon>
    </lineage>
</organism>
<evidence type="ECO:0000313" key="3">
    <source>
        <dbReference type="Proteomes" id="UP000196710"/>
    </source>
</evidence>
<dbReference type="EMBL" id="CP021422">
    <property type="protein sequence ID" value="ASB40864.1"/>
    <property type="molecule type" value="Genomic_DNA"/>
</dbReference>
<name>A0A1Z2XR08_9FIRM</name>
<protein>
    <submittedName>
        <fullName evidence="2">Uncharacterized protein</fullName>
    </submittedName>
</protein>
<sequence>MAAYEFYTYFAEGWEYFVYKDLTVERPRTIEKDFPFLESLLRFTYLDIWPMEDLFKKMDAALLNFYQKSDFDSQAVVMSTLKKLAKEHIYFEFLRLDWQSRFRYIERHPDKDIQKHLPHKQLRHIPSDIDTLQKQIMRLFEDVLDIDDGKKKPVQEKLKAYLQREKNQPLYAYKFQPISTTYEQTGEGTFAEVLHPTSIYDLVEFSLRECVKREQRMRICSYCGKYFAIPRRNTAEFCNLTVDENGYTCREVGARKRWAEKKNSDELFKEYRREYKKRFNWIKAGKISPGTFYAWSATAKGKRDECAAGKMSFEEFKKWMAES</sequence>
<gene>
    <name evidence="1" type="ORF">ADH66_09485</name>
    <name evidence="2" type="ORF">I5Q82_19520</name>
</gene>
<dbReference type="InterPro" id="IPR045722">
    <property type="entry name" value="DUF6076"/>
</dbReference>
<reference evidence="2 4" key="3">
    <citation type="submission" date="2020-11" db="EMBL/GenBank/DDBJ databases">
        <title>Closed and high quality bacterial genomes of the OMM12 community.</title>
        <authorList>
            <person name="Marbouty M."/>
            <person name="Lamy-Besnier Q."/>
            <person name="Debarbieux L."/>
            <person name="Koszul R."/>
        </authorList>
    </citation>
    <scope>NUCLEOTIDE SEQUENCE [LARGE SCALE GENOMIC DNA]</scope>
    <source>
        <strain evidence="2 4">KB18</strain>
    </source>
</reference>
<dbReference type="KEGG" id="amur:ADH66_09485"/>